<dbReference type="FunFam" id="1.20.1250.20:FF:000001">
    <property type="entry name" value="Dicarboxylate MFS transporter"/>
    <property type="match status" value="1"/>
</dbReference>
<dbReference type="PANTHER" id="PTHR43045">
    <property type="entry name" value="SHIKIMATE TRANSPORTER"/>
    <property type="match status" value="1"/>
</dbReference>
<dbReference type="CDD" id="cd17369">
    <property type="entry name" value="MFS_ShiA_like"/>
    <property type="match status" value="1"/>
</dbReference>
<dbReference type="PANTHER" id="PTHR43045:SF1">
    <property type="entry name" value="SHIKIMATE TRANSPORTER"/>
    <property type="match status" value="1"/>
</dbReference>
<dbReference type="PROSITE" id="PS50850">
    <property type="entry name" value="MFS"/>
    <property type="match status" value="1"/>
</dbReference>
<feature type="transmembrane region" description="Helical" evidence="12">
    <location>
        <begin position="321"/>
        <end position="339"/>
    </location>
</feature>
<feature type="transmembrane region" description="Helical" evidence="12">
    <location>
        <begin position="59"/>
        <end position="82"/>
    </location>
</feature>
<dbReference type="Gene3D" id="1.20.1250.20">
    <property type="entry name" value="MFS general substrate transporter like domains"/>
    <property type="match status" value="2"/>
</dbReference>
<name>A0A0T6LN03_WENVI</name>
<dbReference type="InterPro" id="IPR005828">
    <property type="entry name" value="MFS_sugar_transport-like"/>
</dbReference>
<evidence type="ECO:0000256" key="6">
    <source>
        <dbReference type="ARBA" id="ARBA00022847"/>
    </source>
</evidence>
<proteinExistence type="inferred from homology"/>
<feature type="transmembrane region" description="Helical" evidence="12">
    <location>
        <begin position="345"/>
        <end position="364"/>
    </location>
</feature>
<evidence type="ECO:0000256" key="7">
    <source>
        <dbReference type="ARBA" id="ARBA00022989"/>
    </source>
</evidence>
<reference evidence="14 15" key="1">
    <citation type="submission" date="2015-10" db="EMBL/GenBank/DDBJ databases">
        <title>Draft genome sequence of pyrrolomycin-producing Streptomyces vitaminophilus.</title>
        <authorList>
            <person name="Graham D.E."/>
            <person name="Mahan K.M."/>
            <person name="Klingeman D.M."/>
            <person name="Hettich R.L."/>
            <person name="Parry R.J."/>
        </authorList>
    </citation>
    <scope>NUCLEOTIDE SEQUENCE [LARGE SCALE GENOMIC DNA]</scope>
    <source>
        <strain evidence="14 15">ATCC 31673</strain>
    </source>
</reference>
<keyword evidence="7 12" id="KW-1133">Transmembrane helix</keyword>
<comment type="caution">
    <text evidence="14">The sequence shown here is derived from an EMBL/GenBank/DDBJ whole genome shotgun (WGS) entry which is preliminary data.</text>
</comment>
<keyword evidence="3" id="KW-0813">Transport</keyword>
<dbReference type="EMBL" id="LLZU01000036">
    <property type="protein sequence ID" value="KRV47523.1"/>
    <property type="molecule type" value="Genomic_DNA"/>
</dbReference>
<evidence type="ECO:0000256" key="12">
    <source>
        <dbReference type="SAM" id="Phobius"/>
    </source>
</evidence>
<comment type="function">
    <text evidence="9">May be a proton symporter involved in the uptake of osmolytes such as proline and glycine betaine.</text>
</comment>
<comment type="similarity">
    <text evidence="2">Belongs to the major facilitator superfamily. Metabolite:H+ Symporter (MHS) family (TC 2.A.1.6) family.</text>
</comment>
<comment type="subcellular location">
    <subcellularLocation>
        <location evidence="1">Cell membrane</location>
        <topology evidence="1">Multi-pass membrane protein</topology>
    </subcellularLocation>
</comment>
<dbReference type="PROSITE" id="PS00217">
    <property type="entry name" value="SUGAR_TRANSPORT_2"/>
    <property type="match status" value="1"/>
</dbReference>
<dbReference type="InterPro" id="IPR036259">
    <property type="entry name" value="MFS_trans_sf"/>
</dbReference>
<evidence type="ECO:0000256" key="11">
    <source>
        <dbReference type="SAM" id="MobiDB-lite"/>
    </source>
</evidence>
<protein>
    <recommendedName>
        <fullName evidence="10">Putative proline/betaine transporter</fullName>
    </recommendedName>
</protein>
<evidence type="ECO:0000259" key="13">
    <source>
        <dbReference type="PROSITE" id="PS50850"/>
    </source>
</evidence>
<feature type="transmembrane region" description="Helical" evidence="12">
    <location>
        <begin position="290"/>
        <end position="309"/>
    </location>
</feature>
<evidence type="ECO:0000256" key="5">
    <source>
        <dbReference type="ARBA" id="ARBA00022692"/>
    </source>
</evidence>
<dbReference type="SUPFAM" id="SSF103473">
    <property type="entry name" value="MFS general substrate transporter"/>
    <property type="match status" value="1"/>
</dbReference>
<dbReference type="RefSeq" id="WP_026220228.1">
    <property type="nucleotide sequence ID" value="NZ_LLZU01000036.1"/>
</dbReference>
<dbReference type="GO" id="GO:0015293">
    <property type="term" value="F:symporter activity"/>
    <property type="evidence" value="ECO:0007669"/>
    <property type="project" value="UniProtKB-KW"/>
</dbReference>
<dbReference type="AlphaFoldDB" id="A0A0T6LN03"/>
<feature type="domain" description="Major facilitator superfamily (MFS) profile" evidence="13">
    <location>
        <begin position="21"/>
        <end position="439"/>
    </location>
</feature>
<dbReference type="OrthoDB" id="9066401at2"/>
<keyword evidence="5 12" id="KW-0812">Transmembrane</keyword>
<feature type="region of interest" description="Disordered" evidence="11">
    <location>
        <begin position="441"/>
        <end position="461"/>
    </location>
</feature>
<dbReference type="Pfam" id="PF00083">
    <property type="entry name" value="Sugar_tr"/>
    <property type="match status" value="1"/>
</dbReference>
<accession>A0A0T6LN03</accession>
<dbReference type="STRING" id="76728.AQ490_06390"/>
<gene>
    <name evidence="14" type="ORF">AQ490_06390</name>
</gene>
<evidence type="ECO:0000256" key="9">
    <source>
        <dbReference type="ARBA" id="ARBA00037295"/>
    </source>
</evidence>
<evidence type="ECO:0000256" key="10">
    <source>
        <dbReference type="ARBA" id="ARBA00039918"/>
    </source>
</evidence>
<feature type="transmembrane region" description="Helical" evidence="12">
    <location>
        <begin position="94"/>
        <end position="112"/>
    </location>
</feature>
<sequence>MAASASSPSVTPPDPGSLRRVVAASLIGTTIEWYDFFLYGAAAALVFNELFFPDSDPLVGTLLSFLTYSVGFAARPIGALVFGHYGDRLGRKRLLVLSLLLMGAATFAIGLLPTHATVGSAAPVLLTALRLVQGFAVGGEWGGAVLLVSEHGDARHRGFWASWPQTGAPAGQLLATGALSALTALLSDDAFESWGWRVPFLLSGVLVLVGLWVRLSVDESPVFKAAMEQARAREEQDAVERMPLVAVLRHHWRDVLVAMGARMAENISYYVITAFVLVYAVDHVDLSKQTALNAVLIGSAVHFAVIPLWGALSDRLGRRPVYLLGAAGIGAWAFPFFALVDTGDFGALVLAVTVGLVFHGAMYAPQAAFFSEMFATRMRYSGASIGAQFASVAAGAPAPLIATALLADHDSSTPISLYLLAAVALTLLAVGVARETRDRDLAGVGAAGDPETPEPVPARSP</sequence>
<keyword evidence="8 12" id="KW-0472">Membrane</keyword>
<evidence type="ECO:0000313" key="14">
    <source>
        <dbReference type="EMBL" id="KRV47523.1"/>
    </source>
</evidence>
<evidence type="ECO:0000313" key="15">
    <source>
        <dbReference type="Proteomes" id="UP000050867"/>
    </source>
</evidence>
<dbReference type="InterPro" id="IPR020846">
    <property type="entry name" value="MFS_dom"/>
</dbReference>
<feature type="transmembrane region" description="Helical" evidence="12">
    <location>
        <begin position="385"/>
        <end position="407"/>
    </location>
</feature>
<feature type="transmembrane region" description="Helical" evidence="12">
    <location>
        <begin position="267"/>
        <end position="284"/>
    </location>
</feature>
<feature type="transmembrane region" description="Helical" evidence="12">
    <location>
        <begin position="21"/>
        <end position="47"/>
    </location>
</feature>
<organism evidence="14 15">
    <name type="scientific">Wenjunlia vitaminophila</name>
    <name type="common">Streptomyces vitaminophilus</name>
    <dbReference type="NCBI Taxonomy" id="76728"/>
    <lineage>
        <taxon>Bacteria</taxon>
        <taxon>Bacillati</taxon>
        <taxon>Actinomycetota</taxon>
        <taxon>Actinomycetes</taxon>
        <taxon>Kitasatosporales</taxon>
        <taxon>Streptomycetaceae</taxon>
        <taxon>Wenjunlia</taxon>
    </lineage>
</organism>
<keyword evidence="4" id="KW-1003">Cell membrane</keyword>
<keyword evidence="6" id="KW-0769">Symport</keyword>
<feature type="transmembrane region" description="Helical" evidence="12">
    <location>
        <begin position="413"/>
        <end position="433"/>
    </location>
</feature>
<dbReference type="GO" id="GO:0005886">
    <property type="term" value="C:plasma membrane"/>
    <property type="evidence" value="ECO:0007669"/>
    <property type="project" value="UniProtKB-SubCell"/>
</dbReference>
<dbReference type="InterPro" id="IPR005829">
    <property type="entry name" value="Sugar_transporter_CS"/>
</dbReference>
<dbReference type="Proteomes" id="UP000050867">
    <property type="component" value="Unassembled WGS sequence"/>
</dbReference>
<evidence type="ECO:0000256" key="3">
    <source>
        <dbReference type="ARBA" id="ARBA00022448"/>
    </source>
</evidence>
<evidence type="ECO:0000256" key="4">
    <source>
        <dbReference type="ARBA" id="ARBA00022475"/>
    </source>
</evidence>
<evidence type="ECO:0000256" key="1">
    <source>
        <dbReference type="ARBA" id="ARBA00004651"/>
    </source>
</evidence>
<dbReference type="eggNOG" id="COG0477">
    <property type="taxonomic scope" value="Bacteria"/>
</dbReference>
<evidence type="ECO:0000256" key="2">
    <source>
        <dbReference type="ARBA" id="ARBA00008240"/>
    </source>
</evidence>
<keyword evidence="15" id="KW-1185">Reference proteome</keyword>
<evidence type="ECO:0000256" key="8">
    <source>
        <dbReference type="ARBA" id="ARBA00023136"/>
    </source>
</evidence>
<feature type="transmembrane region" description="Helical" evidence="12">
    <location>
        <begin position="198"/>
        <end position="217"/>
    </location>
</feature>